<gene>
    <name evidence="1" type="ORF">SAMN05216522_12011</name>
</gene>
<dbReference type="Pfam" id="PF26207">
    <property type="entry name" value="Phage_phiTE_015"/>
    <property type="match status" value="1"/>
</dbReference>
<dbReference type="InterPro" id="IPR058601">
    <property type="entry name" value="Phage_phiTE_015-like"/>
</dbReference>
<dbReference type="Proteomes" id="UP000242515">
    <property type="component" value="Unassembled WGS sequence"/>
</dbReference>
<evidence type="ECO:0000313" key="2">
    <source>
        <dbReference type="Proteomes" id="UP000242515"/>
    </source>
</evidence>
<dbReference type="RefSeq" id="WP_177173193.1">
    <property type="nucleotide sequence ID" value="NZ_FOGC01000020.1"/>
</dbReference>
<dbReference type="AlphaFoldDB" id="A0A1H9N0Y0"/>
<dbReference type="STRING" id="988801.SAMN05216522_12011"/>
<keyword evidence="2" id="KW-1185">Reference proteome</keyword>
<organism evidence="1 2">
    <name type="scientific">Rosenbergiella nectarea</name>
    <dbReference type="NCBI Taxonomy" id="988801"/>
    <lineage>
        <taxon>Bacteria</taxon>
        <taxon>Pseudomonadati</taxon>
        <taxon>Pseudomonadota</taxon>
        <taxon>Gammaproteobacteria</taxon>
        <taxon>Enterobacterales</taxon>
        <taxon>Erwiniaceae</taxon>
        <taxon>Rosenbergiella</taxon>
    </lineage>
</organism>
<sequence>MDESRKQFEECWDKQTGSRNGRCKSLRTKDGYRNVAAQECWLFWQASRQALQDNQKGE</sequence>
<protein>
    <submittedName>
        <fullName evidence="1">Uncharacterized protein</fullName>
    </submittedName>
</protein>
<accession>A0A1H9N0Y0</accession>
<evidence type="ECO:0000313" key="1">
    <source>
        <dbReference type="EMBL" id="SER29003.1"/>
    </source>
</evidence>
<proteinExistence type="predicted"/>
<dbReference type="EMBL" id="FOGC01000020">
    <property type="protein sequence ID" value="SER29003.1"/>
    <property type="molecule type" value="Genomic_DNA"/>
</dbReference>
<reference evidence="2" key="1">
    <citation type="submission" date="2016-10" db="EMBL/GenBank/DDBJ databases">
        <authorList>
            <person name="Varghese N."/>
            <person name="Submissions S."/>
        </authorList>
    </citation>
    <scope>NUCLEOTIDE SEQUENCE [LARGE SCALE GENOMIC DNA]</scope>
    <source>
        <strain evidence="2">8N4</strain>
    </source>
</reference>
<name>A0A1H9N0Y0_9GAMM</name>